<dbReference type="Proteomes" id="UP000034883">
    <property type="component" value="Chromosome"/>
</dbReference>
<keyword evidence="3" id="KW-1185">Reference proteome</keyword>
<organism evidence="2 3">
    <name type="scientific">Sandaracinus amylolyticus</name>
    <dbReference type="NCBI Taxonomy" id="927083"/>
    <lineage>
        <taxon>Bacteria</taxon>
        <taxon>Pseudomonadati</taxon>
        <taxon>Myxococcota</taxon>
        <taxon>Polyangia</taxon>
        <taxon>Polyangiales</taxon>
        <taxon>Sandaracinaceae</taxon>
        <taxon>Sandaracinus</taxon>
    </lineage>
</organism>
<proteinExistence type="predicted"/>
<dbReference type="STRING" id="927083.DB32_001392"/>
<gene>
    <name evidence="2" type="ORF">DB32_001392</name>
</gene>
<evidence type="ECO:0000313" key="2">
    <source>
        <dbReference type="EMBL" id="AKF04243.1"/>
    </source>
</evidence>
<sequence length="225" mass="23317">MNEPGSDPYRTPARPPSERAHALSSPYDGQTHMRLVIASGLCRAHVRVDPSADALITIDPGVGPAPRLRVHGGEARVSWPMSPADWLHALVTGARDELAIVLHPAVAWSIAVRGGVSSLTGDLSRATLGGVEVGGGCSDVELELPKPEGVVPIRISGGASRLRVRRPADVGVSVSVHGGVSSLRLDDRRFEAIGGAARLESAAPVRGADAYEIEVSGGASDVEIA</sequence>
<dbReference type="AlphaFoldDB" id="A0A0F6W0C7"/>
<accession>A0A0F6W0C7</accession>
<evidence type="ECO:0000256" key="1">
    <source>
        <dbReference type="SAM" id="MobiDB-lite"/>
    </source>
</evidence>
<name>A0A0F6W0C7_9BACT</name>
<protein>
    <submittedName>
        <fullName evidence="2">Transcriptional regulatory protein</fullName>
    </submittedName>
</protein>
<feature type="region of interest" description="Disordered" evidence="1">
    <location>
        <begin position="1"/>
        <end position="26"/>
    </location>
</feature>
<reference evidence="2 3" key="1">
    <citation type="submission" date="2015-03" db="EMBL/GenBank/DDBJ databases">
        <title>Genome assembly of Sandaracinus amylolyticus DSM 53668.</title>
        <authorList>
            <person name="Sharma G."/>
            <person name="Subramanian S."/>
        </authorList>
    </citation>
    <scope>NUCLEOTIDE SEQUENCE [LARGE SCALE GENOMIC DNA]</scope>
    <source>
        <strain evidence="2 3">DSM 53668</strain>
    </source>
</reference>
<evidence type="ECO:0000313" key="3">
    <source>
        <dbReference type="Proteomes" id="UP000034883"/>
    </source>
</evidence>
<dbReference type="KEGG" id="samy:DB32_001392"/>
<dbReference type="RefSeq" id="WP_053231600.1">
    <property type="nucleotide sequence ID" value="NZ_CP011125.1"/>
</dbReference>
<dbReference type="OrthoDB" id="9814496at2"/>
<dbReference type="EMBL" id="CP011125">
    <property type="protein sequence ID" value="AKF04243.1"/>
    <property type="molecule type" value="Genomic_DNA"/>
</dbReference>